<gene>
    <name evidence="1" type="ORF">B0I18_10289</name>
</gene>
<dbReference type="Proteomes" id="UP000240572">
    <property type="component" value="Unassembled WGS sequence"/>
</dbReference>
<evidence type="ECO:0000313" key="2">
    <source>
        <dbReference type="Proteomes" id="UP000240572"/>
    </source>
</evidence>
<dbReference type="AlphaFoldDB" id="A0A2P8D7B5"/>
<evidence type="ECO:0000313" key="1">
    <source>
        <dbReference type="EMBL" id="PSK93120.1"/>
    </source>
</evidence>
<dbReference type="RefSeq" id="WP_106522146.1">
    <property type="nucleotide sequence ID" value="NZ_PYGD01000002.1"/>
</dbReference>
<sequence>MEEQNNNPAWVAFHQLRNTFFNSVNQLRTNAAWEELIQQAFAHPLDTANALLLLETQLDYGDSCLAKKFSAELIKIAIVGSITNIVLARRVLSKMNNTPWEVPPATTIDRIISQHTATEDEEWLYRRGIELANVLNLASLKRHLITQCKNSGNENLLDLAEDW</sequence>
<comment type="caution">
    <text evidence="1">The sequence shown here is derived from an EMBL/GenBank/DDBJ whole genome shotgun (WGS) entry which is preliminary data.</text>
</comment>
<reference evidence="1 2" key="1">
    <citation type="submission" date="2018-03" db="EMBL/GenBank/DDBJ databases">
        <title>Genomic Encyclopedia of Type Strains, Phase III (KMG-III): the genomes of soil and plant-associated and newly described type strains.</title>
        <authorList>
            <person name="Whitman W."/>
        </authorList>
    </citation>
    <scope>NUCLEOTIDE SEQUENCE [LARGE SCALE GENOMIC DNA]</scope>
    <source>
        <strain evidence="1 2">CGMCC 1.12700</strain>
    </source>
</reference>
<dbReference type="EMBL" id="PYGD01000002">
    <property type="protein sequence ID" value="PSK93120.1"/>
    <property type="molecule type" value="Genomic_DNA"/>
</dbReference>
<proteinExistence type="predicted"/>
<organism evidence="1 2">
    <name type="scientific">Taibaiella chishuiensis</name>
    <dbReference type="NCBI Taxonomy" id="1434707"/>
    <lineage>
        <taxon>Bacteria</taxon>
        <taxon>Pseudomonadati</taxon>
        <taxon>Bacteroidota</taxon>
        <taxon>Chitinophagia</taxon>
        <taxon>Chitinophagales</taxon>
        <taxon>Chitinophagaceae</taxon>
        <taxon>Taibaiella</taxon>
    </lineage>
</organism>
<keyword evidence="2" id="KW-1185">Reference proteome</keyword>
<accession>A0A2P8D7B5</accession>
<name>A0A2P8D7B5_9BACT</name>
<protein>
    <submittedName>
        <fullName evidence="1">Uncharacterized protein</fullName>
    </submittedName>
</protein>